<dbReference type="Proteomes" id="UP000199071">
    <property type="component" value="Unassembled WGS sequence"/>
</dbReference>
<evidence type="ECO:0000256" key="1">
    <source>
        <dbReference type="ARBA" id="ARBA00023002"/>
    </source>
</evidence>
<evidence type="ECO:0000259" key="4">
    <source>
        <dbReference type="Pfam" id="PF08125"/>
    </source>
</evidence>
<dbReference type="Pfam" id="PF01232">
    <property type="entry name" value="Mannitol_dh"/>
    <property type="match status" value="1"/>
</dbReference>
<dbReference type="PANTHER" id="PTHR30524">
    <property type="entry name" value="MANNITOL-1-PHOSPHATE 5-DEHYDROGENASE"/>
    <property type="match status" value="1"/>
</dbReference>
<dbReference type="InterPro" id="IPR013118">
    <property type="entry name" value="Mannitol_DH_C"/>
</dbReference>
<organism evidence="5 6">
    <name type="scientific">Bauldia litoralis</name>
    <dbReference type="NCBI Taxonomy" id="665467"/>
    <lineage>
        <taxon>Bacteria</taxon>
        <taxon>Pseudomonadati</taxon>
        <taxon>Pseudomonadota</taxon>
        <taxon>Alphaproteobacteria</taxon>
        <taxon>Hyphomicrobiales</taxon>
        <taxon>Kaistiaceae</taxon>
        <taxon>Bauldia</taxon>
    </lineage>
</organism>
<dbReference type="STRING" id="665467.SAMN02982931_04529"/>
<keyword evidence="2" id="KW-0520">NAD</keyword>
<proteinExistence type="predicted"/>
<dbReference type="InterPro" id="IPR036291">
    <property type="entry name" value="NAD(P)-bd_dom_sf"/>
</dbReference>
<dbReference type="InterPro" id="IPR008927">
    <property type="entry name" value="6-PGluconate_DH-like_C_sf"/>
</dbReference>
<dbReference type="Gene3D" id="1.10.1040.10">
    <property type="entry name" value="N-(1-d-carboxylethyl)-l-norvaline Dehydrogenase, domain 2"/>
    <property type="match status" value="1"/>
</dbReference>
<dbReference type="PANTHER" id="PTHR30524:SF0">
    <property type="entry name" value="ALTRONATE OXIDOREDUCTASE-RELATED"/>
    <property type="match status" value="1"/>
</dbReference>
<evidence type="ECO:0000256" key="2">
    <source>
        <dbReference type="ARBA" id="ARBA00023027"/>
    </source>
</evidence>
<protein>
    <submittedName>
        <fullName evidence="5">Tagaturonate reductase</fullName>
    </submittedName>
</protein>
<accession>A0A1G6EHI9</accession>
<feature type="domain" description="Mannitol dehydrogenase N-terminal" evidence="3">
    <location>
        <begin position="95"/>
        <end position="239"/>
    </location>
</feature>
<dbReference type="Pfam" id="PF08125">
    <property type="entry name" value="Mannitol_dh_C"/>
    <property type="match status" value="1"/>
</dbReference>
<dbReference type="Gene3D" id="3.40.50.720">
    <property type="entry name" value="NAD(P)-binding Rossmann-like Domain"/>
    <property type="match status" value="1"/>
</dbReference>
<dbReference type="SUPFAM" id="SSF48179">
    <property type="entry name" value="6-phosphogluconate dehydrogenase C-terminal domain-like"/>
    <property type="match status" value="1"/>
</dbReference>
<evidence type="ECO:0000313" key="5">
    <source>
        <dbReference type="EMBL" id="SDB56881.1"/>
    </source>
</evidence>
<sequence length="388" mass="41794">MARLRRPADQGHRDGVSIMKTPIIQFGTSRFLQAHADLFISDAMRAGQDLGPVAVVQTSGSAARAGRLAAFDGRPLPILVRGMENGETVERTEYTTCLVRGLSAADSWDEVERVFVEADHALSNTGDSGFQMPEDETIDDGVPVSFPAKLTKLLAARWRAGGKPLTLFPTELVTNNGVVLAGLCDGIARRSGLPDAFIAWMATDCVWANSLVDRIVSGALEPAGAVAEPYALWAIEKQERLVIPLTHPAVRPVDDLMVTARLKLLLLNLPHSCLAERWLADARPGDETVREMIADPAVRAWLDAIIDTEILPVFAAGGITEAPAYRATVLERFQNPFLDHRLSDIAMNHAAKKATRIGALTAFAAEAAPGHEMPTLTAIRDSGLKGLS</sequence>
<evidence type="ECO:0000259" key="3">
    <source>
        <dbReference type="Pfam" id="PF01232"/>
    </source>
</evidence>
<dbReference type="GO" id="GO:0016491">
    <property type="term" value="F:oxidoreductase activity"/>
    <property type="evidence" value="ECO:0007669"/>
    <property type="project" value="UniProtKB-KW"/>
</dbReference>
<name>A0A1G6EHI9_9HYPH</name>
<reference evidence="5 6" key="1">
    <citation type="submission" date="2016-10" db="EMBL/GenBank/DDBJ databases">
        <authorList>
            <person name="de Groot N.N."/>
        </authorList>
    </citation>
    <scope>NUCLEOTIDE SEQUENCE [LARGE SCALE GENOMIC DNA]</scope>
    <source>
        <strain evidence="5 6">ATCC 35022</strain>
    </source>
</reference>
<dbReference type="EMBL" id="FMXQ01000012">
    <property type="protein sequence ID" value="SDB56881.1"/>
    <property type="molecule type" value="Genomic_DNA"/>
</dbReference>
<feature type="domain" description="Mannitol dehydrogenase C-terminal" evidence="4">
    <location>
        <begin position="261"/>
        <end position="357"/>
    </location>
</feature>
<keyword evidence="1" id="KW-0560">Oxidoreductase</keyword>
<gene>
    <name evidence="5" type="ORF">SAMN02982931_04529</name>
</gene>
<dbReference type="InterPro" id="IPR013131">
    <property type="entry name" value="Mannitol_DH_N"/>
</dbReference>
<dbReference type="SUPFAM" id="SSF51735">
    <property type="entry name" value="NAD(P)-binding Rossmann-fold domains"/>
    <property type="match status" value="1"/>
</dbReference>
<dbReference type="InterPro" id="IPR013328">
    <property type="entry name" value="6PGD_dom2"/>
</dbReference>
<dbReference type="AlphaFoldDB" id="A0A1G6EHI9"/>
<evidence type="ECO:0000313" key="6">
    <source>
        <dbReference type="Proteomes" id="UP000199071"/>
    </source>
</evidence>
<keyword evidence="6" id="KW-1185">Reference proteome</keyword>